<evidence type="ECO:0000256" key="4">
    <source>
        <dbReference type="ARBA" id="ARBA00023163"/>
    </source>
</evidence>
<keyword evidence="7" id="KW-1185">Reference proteome</keyword>
<comment type="caution">
    <text evidence="6">The sequence shown here is derived from an EMBL/GenBank/DDBJ whole genome shotgun (WGS) entry which is preliminary data.</text>
</comment>
<comment type="similarity">
    <text evidence="1">Belongs to the LysR transcriptional regulatory family.</text>
</comment>
<gene>
    <name evidence="6" type="ORF">GCM10010995_13830</name>
</gene>
<evidence type="ECO:0000313" key="6">
    <source>
        <dbReference type="EMBL" id="GGF97860.1"/>
    </source>
</evidence>
<keyword evidence="2" id="KW-0805">Transcription regulation</keyword>
<dbReference type="InterPro" id="IPR000847">
    <property type="entry name" value="LysR_HTH_N"/>
</dbReference>
<dbReference type="SUPFAM" id="SSF46785">
    <property type="entry name" value="Winged helix' DNA-binding domain"/>
    <property type="match status" value="1"/>
</dbReference>
<name>A0A8J2Z498_9GAMM</name>
<reference evidence="6" key="2">
    <citation type="submission" date="2020-09" db="EMBL/GenBank/DDBJ databases">
        <authorList>
            <person name="Sun Q."/>
            <person name="Zhou Y."/>
        </authorList>
    </citation>
    <scope>NUCLEOTIDE SEQUENCE</scope>
    <source>
        <strain evidence="6">CGMCC 1.15758</strain>
    </source>
</reference>
<evidence type="ECO:0000256" key="3">
    <source>
        <dbReference type="ARBA" id="ARBA00023125"/>
    </source>
</evidence>
<accession>A0A8J2Z498</accession>
<protein>
    <submittedName>
        <fullName evidence="6">LysR family transcriptional regulator</fullName>
    </submittedName>
</protein>
<dbReference type="Gene3D" id="1.10.10.10">
    <property type="entry name" value="Winged helix-like DNA-binding domain superfamily/Winged helix DNA-binding domain"/>
    <property type="match status" value="1"/>
</dbReference>
<evidence type="ECO:0000256" key="1">
    <source>
        <dbReference type="ARBA" id="ARBA00009437"/>
    </source>
</evidence>
<dbReference type="SUPFAM" id="SSF53850">
    <property type="entry name" value="Periplasmic binding protein-like II"/>
    <property type="match status" value="1"/>
</dbReference>
<dbReference type="OrthoDB" id="8720143at2"/>
<dbReference type="EMBL" id="BMJS01000013">
    <property type="protein sequence ID" value="GGF97860.1"/>
    <property type="molecule type" value="Genomic_DNA"/>
</dbReference>
<proteinExistence type="inferred from homology"/>
<dbReference type="PANTHER" id="PTHR30118">
    <property type="entry name" value="HTH-TYPE TRANSCRIPTIONAL REGULATOR LEUO-RELATED"/>
    <property type="match status" value="1"/>
</dbReference>
<dbReference type="Proteomes" id="UP000636949">
    <property type="component" value="Unassembled WGS sequence"/>
</dbReference>
<evidence type="ECO:0000313" key="7">
    <source>
        <dbReference type="Proteomes" id="UP000636949"/>
    </source>
</evidence>
<dbReference type="AlphaFoldDB" id="A0A8J2Z498"/>
<reference evidence="6" key="1">
    <citation type="journal article" date="2014" name="Int. J. Syst. Evol. Microbiol.">
        <title>Complete genome sequence of Corynebacterium casei LMG S-19264T (=DSM 44701T), isolated from a smear-ripened cheese.</title>
        <authorList>
            <consortium name="US DOE Joint Genome Institute (JGI-PGF)"/>
            <person name="Walter F."/>
            <person name="Albersmeier A."/>
            <person name="Kalinowski J."/>
            <person name="Ruckert C."/>
        </authorList>
    </citation>
    <scope>NUCLEOTIDE SEQUENCE</scope>
    <source>
        <strain evidence="6">CGMCC 1.15758</strain>
    </source>
</reference>
<dbReference type="PROSITE" id="PS50931">
    <property type="entry name" value="HTH_LYSR"/>
    <property type="match status" value="1"/>
</dbReference>
<dbReference type="PANTHER" id="PTHR30118:SF6">
    <property type="entry name" value="HTH-TYPE TRANSCRIPTIONAL REGULATOR LEUO"/>
    <property type="match status" value="1"/>
</dbReference>
<evidence type="ECO:0000259" key="5">
    <source>
        <dbReference type="PROSITE" id="PS50931"/>
    </source>
</evidence>
<dbReference type="Pfam" id="PF00126">
    <property type="entry name" value="HTH_1"/>
    <property type="match status" value="1"/>
</dbReference>
<keyword evidence="4" id="KW-0804">Transcription</keyword>
<sequence>MIDFGNISINNLVVFRKIIETGSVTEAANQLGKTQPTISAALKQLRSYFGDGILLVDEYGRYVPSQHGMRVYLAINNLFEHIAPENASIKNTTTNHYRLLVTDYFATLYLTSLLEYFKQINIEVKVSVISSKEKFFKTISDNKEQYDIYVGSDENIVGYNNQQLDHDQRIVIANIDMPIDSLSLDQYLCARHVSLTESEPPFFTDIVAQSVKRKKVITCNHTLSLLHYISQMPDVLMTTTQKTYDKFRQLYPIKALLTDFKLPKKVIFINYLNKAHNNAFVNWFMLWWEQSKRESAN</sequence>
<organism evidence="6 7">
    <name type="scientific">Cysteiniphilum litorale</name>
    <dbReference type="NCBI Taxonomy" id="2056700"/>
    <lineage>
        <taxon>Bacteria</taxon>
        <taxon>Pseudomonadati</taxon>
        <taxon>Pseudomonadota</taxon>
        <taxon>Gammaproteobacteria</taxon>
        <taxon>Thiotrichales</taxon>
        <taxon>Fastidiosibacteraceae</taxon>
        <taxon>Cysteiniphilum</taxon>
    </lineage>
</organism>
<dbReference type="RefSeq" id="WP_117002832.1">
    <property type="nucleotide sequence ID" value="NZ_BMJS01000013.1"/>
</dbReference>
<dbReference type="InterPro" id="IPR050389">
    <property type="entry name" value="LysR-type_TF"/>
</dbReference>
<dbReference type="GO" id="GO:0003700">
    <property type="term" value="F:DNA-binding transcription factor activity"/>
    <property type="evidence" value="ECO:0007669"/>
    <property type="project" value="InterPro"/>
</dbReference>
<evidence type="ECO:0000256" key="2">
    <source>
        <dbReference type="ARBA" id="ARBA00023015"/>
    </source>
</evidence>
<keyword evidence="3" id="KW-0238">DNA-binding</keyword>
<dbReference type="Gene3D" id="3.40.190.10">
    <property type="entry name" value="Periplasmic binding protein-like II"/>
    <property type="match status" value="2"/>
</dbReference>
<feature type="domain" description="HTH lysR-type" evidence="5">
    <location>
        <begin position="7"/>
        <end position="51"/>
    </location>
</feature>
<dbReference type="InterPro" id="IPR036388">
    <property type="entry name" value="WH-like_DNA-bd_sf"/>
</dbReference>
<dbReference type="GO" id="GO:0003677">
    <property type="term" value="F:DNA binding"/>
    <property type="evidence" value="ECO:0007669"/>
    <property type="project" value="UniProtKB-KW"/>
</dbReference>
<dbReference type="InterPro" id="IPR036390">
    <property type="entry name" value="WH_DNA-bd_sf"/>
</dbReference>